<dbReference type="EMBL" id="AMZH03003508">
    <property type="protein sequence ID" value="RRT72115.1"/>
    <property type="molecule type" value="Genomic_DNA"/>
</dbReference>
<organism evidence="1 2">
    <name type="scientific">Ensete ventricosum</name>
    <name type="common">Abyssinian banana</name>
    <name type="synonym">Musa ensete</name>
    <dbReference type="NCBI Taxonomy" id="4639"/>
    <lineage>
        <taxon>Eukaryota</taxon>
        <taxon>Viridiplantae</taxon>
        <taxon>Streptophyta</taxon>
        <taxon>Embryophyta</taxon>
        <taxon>Tracheophyta</taxon>
        <taxon>Spermatophyta</taxon>
        <taxon>Magnoliopsida</taxon>
        <taxon>Liliopsida</taxon>
        <taxon>Zingiberales</taxon>
        <taxon>Musaceae</taxon>
        <taxon>Ensete</taxon>
    </lineage>
</organism>
<comment type="caution">
    <text evidence="1">The sequence shown here is derived from an EMBL/GenBank/DDBJ whole genome shotgun (WGS) entry which is preliminary data.</text>
</comment>
<accession>A0A427A797</accession>
<dbReference type="AlphaFoldDB" id="A0A427A797"/>
<gene>
    <name evidence="1" type="ORF">B296_00011561</name>
</gene>
<proteinExistence type="predicted"/>
<protein>
    <submittedName>
        <fullName evidence="1">Uncharacterized protein</fullName>
    </submittedName>
</protein>
<dbReference type="Proteomes" id="UP000287651">
    <property type="component" value="Unassembled WGS sequence"/>
</dbReference>
<evidence type="ECO:0000313" key="1">
    <source>
        <dbReference type="EMBL" id="RRT72115.1"/>
    </source>
</evidence>
<name>A0A427A797_ENSVE</name>
<reference evidence="1 2" key="1">
    <citation type="journal article" date="2014" name="Agronomy (Basel)">
        <title>A Draft Genome Sequence for Ensete ventricosum, the Drought-Tolerant Tree Against Hunger.</title>
        <authorList>
            <person name="Harrison J."/>
            <person name="Moore K.A."/>
            <person name="Paszkiewicz K."/>
            <person name="Jones T."/>
            <person name="Grant M."/>
            <person name="Ambacheew D."/>
            <person name="Muzemil S."/>
            <person name="Studholme D.J."/>
        </authorList>
    </citation>
    <scope>NUCLEOTIDE SEQUENCE [LARGE SCALE GENOMIC DNA]</scope>
</reference>
<evidence type="ECO:0000313" key="2">
    <source>
        <dbReference type="Proteomes" id="UP000287651"/>
    </source>
</evidence>
<sequence length="53" mass="5643">MSMALRRVPGLLKKTRSWSNTLKSMAMAAGEHSQNLQDLIDAARAAGSDGPTT</sequence>